<feature type="transmembrane region" description="Helical" evidence="8">
    <location>
        <begin position="182"/>
        <end position="206"/>
    </location>
</feature>
<dbReference type="Pfam" id="PF16916">
    <property type="entry name" value="ZT_dimer"/>
    <property type="match status" value="1"/>
</dbReference>
<feature type="transmembrane region" description="Helical" evidence="8">
    <location>
        <begin position="212"/>
        <end position="229"/>
    </location>
</feature>
<feature type="domain" description="Cation efflux protein cytoplasmic" evidence="10">
    <location>
        <begin position="241"/>
        <end position="315"/>
    </location>
</feature>
<dbReference type="AlphaFoldDB" id="A0A0G3EIZ2"/>
<keyword evidence="6 8" id="KW-0472">Membrane</keyword>
<dbReference type="GO" id="GO:0016020">
    <property type="term" value="C:membrane"/>
    <property type="evidence" value="ECO:0007669"/>
    <property type="project" value="UniProtKB-SubCell"/>
</dbReference>
<evidence type="ECO:0000313" key="11">
    <source>
        <dbReference type="EMBL" id="AKJ65387.1"/>
    </source>
</evidence>
<gene>
    <name evidence="11" type="primary">fieF</name>
    <name evidence="11" type="ORF">L21SP4_02159</name>
</gene>
<evidence type="ECO:0000256" key="1">
    <source>
        <dbReference type="ARBA" id="ARBA00004141"/>
    </source>
</evidence>
<dbReference type="InterPro" id="IPR036837">
    <property type="entry name" value="Cation_efflux_CTD_sf"/>
</dbReference>
<evidence type="ECO:0000256" key="6">
    <source>
        <dbReference type="ARBA" id="ARBA00023136"/>
    </source>
</evidence>
<dbReference type="InterPro" id="IPR027469">
    <property type="entry name" value="Cation_efflux_TMD_sf"/>
</dbReference>
<keyword evidence="4 8" id="KW-0812">Transmembrane</keyword>
<feature type="transmembrane region" description="Helical" evidence="8">
    <location>
        <begin position="111"/>
        <end position="129"/>
    </location>
</feature>
<feature type="compositionally biased region" description="Basic and acidic residues" evidence="7">
    <location>
        <begin position="418"/>
        <end position="431"/>
    </location>
</feature>
<evidence type="ECO:0000256" key="3">
    <source>
        <dbReference type="ARBA" id="ARBA00022448"/>
    </source>
</evidence>
<dbReference type="PANTHER" id="PTHR43840">
    <property type="entry name" value="MITOCHONDRIAL METAL TRANSPORTER 1-RELATED"/>
    <property type="match status" value="1"/>
</dbReference>
<reference evidence="12" key="1">
    <citation type="submission" date="2015-02" db="EMBL/GenBank/DDBJ databases">
        <title>Description and complete genome sequence of the first cultured representative of the subdivision 5 of the Verrucomicrobia phylum.</title>
        <authorList>
            <person name="Spring S."/>
            <person name="Bunk B."/>
            <person name="Sproer C."/>
            <person name="Klenk H.-P."/>
        </authorList>
    </citation>
    <scope>NUCLEOTIDE SEQUENCE [LARGE SCALE GENOMIC DNA]</scope>
    <source>
        <strain evidence="12">L21-Fru-AB</strain>
    </source>
</reference>
<comment type="subcellular location">
    <subcellularLocation>
        <location evidence="1">Membrane</location>
        <topology evidence="1">Multi-pass membrane protein</topology>
    </subcellularLocation>
</comment>
<sequence>MRAVSESGAGIAEPWARMLVRRLVPEGSDPADSEYRTRIGWWEGVVSTVFSALLCLVKLIFGFAANSVALIADGLNNLTDVGSSVAVAAGFRMARRPRDRRHPFGYGRAEYISALVLAIAFIIVAIELARGGILRLLQPEPIRVTPQVLAVVVATLAVKAWLACFARALARVTRSRVLEADAWNHGFDIASTALALVALGGAVVGWPAVDGWAAIGVSLFIAAIGVRYARDALRALLGTAPSGEELLDLEHKIKSVQGVRDAHDIVVHSYGDIALVSFHVEVSGALTVYEAHEIAERAEEAVERTGRRAVAHVDPVDFRHPAYEPVRAALQEIVDADDRLREVHDIRVSGGEGDMRLAFDVVVRIEIPPDQYGAVFGEVRERVREKLPAVKKVEIGVEREMASEPMRRKSYDVSGDGPQRDAGDSRKSGRE</sequence>
<evidence type="ECO:0000256" key="5">
    <source>
        <dbReference type="ARBA" id="ARBA00022989"/>
    </source>
</evidence>
<evidence type="ECO:0000256" key="8">
    <source>
        <dbReference type="SAM" id="Phobius"/>
    </source>
</evidence>
<comment type="similarity">
    <text evidence="2">Belongs to the cation diffusion facilitator (CDF) transporter (TC 2.A.4) family.</text>
</comment>
<evidence type="ECO:0000313" key="12">
    <source>
        <dbReference type="Proteomes" id="UP000035268"/>
    </source>
</evidence>
<dbReference type="InterPro" id="IPR058533">
    <property type="entry name" value="Cation_efflux_TM"/>
</dbReference>
<keyword evidence="3" id="KW-0813">Transport</keyword>
<dbReference type="KEGG" id="vbl:L21SP4_02159"/>
<evidence type="ECO:0000256" key="4">
    <source>
        <dbReference type="ARBA" id="ARBA00022692"/>
    </source>
</evidence>
<evidence type="ECO:0000259" key="9">
    <source>
        <dbReference type="Pfam" id="PF01545"/>
    </source>
</evidence>
<proteinExistence type="inferred from homology"/>
<evidence type="ECO:0000256" key="2">
    <source>
        <dbReference type="ARBA" id="ARBA00008114"/>
    </source>
</evidence>
<dbReference type="NCBIfam" id="TIGR01297">
    <property type="entry name" value="CDF"/>
    <property type="match status" value="1"/>
</dbReference>
<feature type="domain" description="Cation efflux protein transmembrane" evidence="9">
    <location>
        <begin position="45"/>
        <end position="237"/>
    </location>
</feature>
<feature type="transmembrane region" description="Helical" evidence="8">
    <location>
        <begin position="149"/>
        <end position="170"/>
    </location>
</feature>
<name>A0A0G3EIZ2_9BACT</name>
<evidence type="ECO:0000256" key="7">
    <source>
        <dbReference type="SAM" id="MobiDB-lite"/>
    </source>
</evidence>
<dbReference type="InterPro" id="IPR050291">
    <property type="entry name" value="CDF_Transporter"/>
</dbReference>
<dbReference type="PANTHER" id="PTHR43840:SF15">
    <property type="entry name" value="MITOCHONDRIAL METAL TRANSPORTER 1-RELATED"/>
    <property type="match status" value="1"/>
</dbReference>
<dbReference type="FunFam" id="1.20.1510.10:FF:000006">
    <property type="entry name" value="Divalent cation efflux transporter"/>
    <property type="match status" value="1"/>
</dbReference>
<evidence type="ECO:0000259" key="10">
    <source>
        <dbReference type="Pfam" id="PF16916"/>
    </source>
</evidence>
<dbReference type="SUPFAM" id="SSF161111">
    <property type="entry name" value="Cation efflux protein transmembrane domain-like"/>
    <property type="match status" value="1"/>
</dbReference>
<dbReference type="STRING" id="1307763.L21SP4_02159"/>
<dbReference type="EMBL" id="CP010904">
    <property type="protein sequence ID" value="AKJ65387.1"/>
    <property type="molecule type" value="Genomic_DNA"/>
</dbReference>
<accession>A0A0G3EIZ2</accession>
<feature type="region of interest" description="Disordered" evidence="7">
    <location>
        <begin position="399"/>
        <end position="431"/>
    </location>
</feature>
<dbReference type="Pfam" id="PF01545">
    <property type="entry name" value="Cation_efflux"/>
    <property type="match status" value="1"/>
</dbReference>
<dbReference type="Proteomes" id="UP000035268">
    <property type="component" value="Chromosome"/>
</dbReference>
<dbReference type="GO" id="GO:0008324">
    <property type="term" value="F:monoatomic cation transmembrane transporter activity"/>
    <property type="evidence" value="ECO:0007669"/>
    <property type="project" value="InterPro"/>
</dbReference>
<feature type="transmembrane region" description="Helical" evidence="8">
    <location>
        <begin position="45"/>
        <end position="64"/>
    </location>
</feature>
<dbReference type="Gene3D" id="1.20.1510.10">
    <property type="entry name" value="Cation efflux protein transmembrane domain"/>
    <property type="match status" value="1"/>
</dbReference>
<keyword evidence="5 8" id="KW-1133">Transmembrane helix</keyword>
<reference evidence="11 12" key="2">
    <citation type="journal article" date="2016" name="ISME J.">
        <title>Characterization of the first cultured representative of Verrucomicrobia subdivision 5 indicates the proposal of a novel phylum.</title>
        <authorList>
            <person name="Spring S."/>
            <person name="Bunk B."/>
            <person name="Sproer C."/>
            <person name="Schumann P."/>
            <person name="Rohde M."/>
            <person name="Tindall B.J."/>
            <person name="Klenk H.P."/>
        </authorList>
    </citation>
    <scope>NUCLEOTIDE SEQUENCE [LARGE SCALE GENOMIC DNA]</scope>
    <source>
        <strain evidence="11 12">L21-Fru-AB</strain>
    </source>
</reference>
<organism evidence="11 12">
    <name type="scientific">Kiritimatiella glycovorans</name>
    <dbReference type="NCBI Taxonomy" id="1307763"/>
    <lineage>
        <taxon>Bacteria</taxon>
        <taxon>Pseudomonadati</taxon>
        <taxon>Kiritimatiellota</taxon>
        <taxon>Kiritimatiellia</taxon>
        <taxon>Kiritimatiellales</taxon>
        <taxon>Kiritimatiellaceae</taxon>
        <taxon>Kiritimatiella</taxon>
    </lineage>
</organism>
<protein>
    <submittedName>
        <fullName evidence="11">Ferrous-iron efflux pump FieF</fullName>
    </submittedName>
</protein>
<dbReference type="InterPro" id="IPR002524">
    <property type="entry name" value="Cation_efflux"/>
</dbReference>
<dbReference type="InterPro" id="IPR027470">
    <property type="entry name" value="Cation_efflux_CTD"/>
</dbReference>
<feature type="transmembrane region" description="Helical" evidence="8">
    <location>
        <begin position="70"/>
        <end position="91"/>
    </location>
</feature>
<dbReference type="Gene3D" id="3.30.70.1350">
    <property type="entry name" value="Cation efflux protein, cytoplasmic domain"/>
    <property type="match status" value="1"/>
</dbReference>
<keyword evidence="12" id="KW-1185">Reference proteome</keyword>
<dbReference type="SUPFAM" id="SSF160240">
    <property type="entry name" value="Cation efflux protein cytoplasmic domain-like"/>
    <property type="match status" value="1"/>
</dbReference>
<feature type="compositionally biased region" description="Basic and acidic residues" evidence="7">
    <location>
        <begin position="399"/>
        <end position="411"/>
    </location>
</feature>